<dbReference type="PRINTS" id="PR00344">
    <property type="entry name" value="BCTRLSENSOR"/>
</dbReference>
<evidence type="ECO:0000256" key="1">
    <source>
        <dbReference type="ARBA" id="ARBA00000085"/>
    </source>
</evidence>
<evidence type="ECO:0000256" key="2">
    <source>
        <dbReference type="ARBA" id="ARBA00012438"/>
    </source>
</evidence>
<dbReference type="InterPro" id="IPR003661">
    <property type="entry name" value="HisK_dim/P_dom"/>
</dbReference>
<name>A0ABM5V3M7_9BURK</name>
<dbReference type="SMART" id="SM00387">
    <property type="entry name" value="HATPase_c"/>
    <property type="match status" value="1"/>
</dbReference>
<dbReference type="InterPro" id="IPR004358">
    <property type="entry name" value="Sig_transdc_His_kin-like_C"/>
</dbReference>
<organism evidence="8 9">
    <name type="scientific">Herbaspirillum hiltneri N3</name>
    <dbReference type="NCBI Taxonomy" id="1262470"/>
    <lineage>
        <taxon>Bacteria</taxon>
        <taxon>Pseudomonadati</taxon>
        <taxon>Pseudomonadota</taxon>
        <taxon>Betaproteobacteria</taxon>
        <taxon>Burkholderiales</taxon>
        <taxon>Oxalobacteraceae</taxon>
        <taxon>Herbaspirillum</taxon>
    </lineage>
</organism>
<gene>
    <name evidence="8" type="ORF">F506_17540</name>
</gene>
<dbReference type="PROSITE" id="PS50112">
    <property type="entry name" value="PAS"/>
    <property type="match status" value="1"/>
</dbReference>
<evidence type="ECO:0000259" key="7">
    <source>
        <dbReference type="PROSITE" id="PS50113"/>
    </source>
</evidence>
<evidence type="ECO:0000256" key="4">
    <source>
        <dbReference type="SAM" id="Coils"/>
    </source>
</evidence>
<dbReference type="PROSITE" id="PS50113">
    <property type="entry name" value="PAC"/>
    <property type="match status" value="1"/>
</dbReference>
<dbReference type="Pfam" id="PF02518">
    <property type="entry name" value="HATPase_c"/>
    <property type="match status" value="1"/>
</dbReference>
<keyword evidence="9" id="KW-1185">Reference proteome</keyword>
<dbReference type="InterPro" id="IPR000700">
    <property type="entry name" value="PAS-assoc_C"/>
</dbReference>
<comment type="catalytic activity">
    <reaction evidence="1">
        <text>ATP + protein L-histidine = ADP + protein N-phospho-L-histidine.</text>
        <dbReference type="EC" id="2.7.13.3"/>
    </reaction>
</comment>
<dbReference type="Gene3D" id="3.30.565.10">
    <property type="entry name" value="Histidine kinase-like ATPase, C-terminal domain"/>
    <property type="match status" value="1"/>
</dbReference>
<feature type="domain" description="PAS" evidence="6">
    <location>
        <begin position="11"/>
        <end position="55"/>
    </location>
</feature>
<dbReference type="SUPFAM" id="SSF55785">
    <property type="entry name" value="PYP-like sensor domain (PAS domain)"/>
    <property type="match status" value="1"/>
</dbReference>
<dbReference type="EC" id="2.7.13.3" evidence="2"/>
<dbReference type="InterPro" id="IPR036890">
    <property type="entry name" value="HATPase_C_sf"/>
</dbReference>
<evidence type="ECO:0000313" key="9">
    <source>
        <dbReference type="Proteomes" id="UP000063429"/>
    </source>
</evidence>
<reference evidence="9" key="1">
    <citation type="journal article" date="2015" name="Genome Announc.">
        <title>Complete Genome Sequence of Herbaspirillum hiltneri N3 (DSM 17495), Isolated from Surface-Sterilized Wheat Roots.</title>
        <authorList>
            <person name="Guizelini D."/>
            <person name="Saizaki P.M."/>
            <person name="Coimbra N.A."/>
            <person name="Weiss V.A."/>
            <person name="Faoro H."/>
            <person name="Sfeir M.Z."/>
            <person name="Baura V.A."/>
            <person name="Monteiro R.A."/>
            <person name="Chubatsu L.S."/>
            <person name="Souza E.M."/>
            <person name="Cruz L.M."/>
            <person name="Pedrosa F.O."/>
            <person name="Raittz R.T."/>
            <person name="Marchaukoski J.N."/>
            <person name="Steffens M.B."/>
        </authorList>
    </citation>
    <scope>NUCLEOTIDE SEQUENCE [LARGE SCALE GENOMIC DNA]</scope>
    <source>
        <strain evidence="9">N3</strain>
    </source>
</reference>
<dbReference type="InterPro" id="IPR003594">
    <property type="entry name" value="HATPase_dom"/>
</dbReference>
<evidence type="ECO:0000313" key="8">
    <source>
        <dbReference type="EMBL" id="AKZ64226.1"/>
    </source>
</evidence>
<dbReference type="EMBL" id="CP011409">
    <property type="protein sequence ID" value="AKZ64226.1"/>
    <property type="molecule type" value="Genomic_DNA"/>
</dbReference>
<keyword evidence="3" id="KW-0597">Phosphoprotein</keyword>
<feature type="domain" description="PAC" evidence="7">
    <location>
        <begin position="104"/>
        <end position="156"/>
    </location>
</feature>
<evidence type="ECO:0000259" key="5">
    <source>
        <dbReference type="PROSITE" id="PS50109"/>
    </source>
</evidence>
<dbReference type="InterPro" id="IPR035965">
    <property type="entry name" value="PAS-like_dom_sf"/>
</dbReference>
<dbReference type="SUPFAM" id="SSF47384">
    <property type="entry name" value="Homodimeric domain of signal transducing histidine kinase"/>
    <property type="match status" value="1"/>
</dbReference>
<dbReference type="Gene3D" id="3.30.450.20">
    <property type="entry name" value="PAS domain"/>
    <property type="match status" value="1"/>
</dbReference>
<evidence type="ECO:0000256" key="3">
    <source>
        <dbReference type="ARBA" id="ARBA00022553"/>
    </source>
</evidence>
<dbReference type="CDD" id="cd00130">
    <property type="entry name" value="PAS"/>
    <property type="match status" value="1"/>
</dbReference>
<dbReference type="PROSITE" id="PS50109">
    <property type="entry name" value="HIS_KIN"/>
    <property type="match status" value="1"/>
</dbReference>
<protein>
    <recommendedName>
        <fullName evidence="2">histidine kinase</fullName>
        <ecNumber evidence="2">2.7.13.3</ecNumber>
    </recommendedName>
</protein>
<dbReference type="Gene3D" id="1.10.287.130">
    <property type="match status" value="1"/>
</dbReference>
<proteinExistence type="predicted"/>
<dbReference type="SUPFAM" id="SSF55874">
    <property type="entry name" value="ATPase domain of HSP90 chaperone/DNA topoisomerase II/histidine kinase"/>
    <property type="match status" value="1"/>
</dbReference>
<keyword evidence="4" id="KW-0175">Coiled coil</keyword>
<dbReference type="PANTHER" id="PTHR43065:SF50">
    <property type="entry name" value="HISTIDINE KINASE"/>
    <property type="match status" value="1"/>
</dbReference>
<accession>A0ABM5V3M7</accession>
<feature type="coiled-coil region" evidence="4">
    <location>
        <begin position="186"/>
        <end position="220"/>
    </location>
</feature>
<dbReference type="Proteomes" id="UP000063429">
    <property type="component" value="Chromosome"/>
</dbReference>
<evidence type="ECO:0000259" key="6">
    <source>
        <dbReference type="PROSITE" id="PS50112"/>
    </source>
</evidence>
<dbReference type="PANTHER" id="PTHR43065">
    <property type="entry name" value="SENSOR HISTIDINE KINASE"/>
    <property type="match status" value="1"/>
</dbReference>
<dbReference type="InterPro" id="IPR000014">
    <property type="entry name" value="PAS"/>
</dbReference>
<dbReference type="RefSeq" id="WP_235471213.1">
    <property type="nucleotide sequence ID" value="NZ_CP011409.1"/>
</dbReference>
<dbReference type="InterPro" id="IPR005467">
    <property type="entry name" value="His_kinase_dom"/>
</dbReference>
<sequence>MSFVQSQQASLEPQISEFFDGCPVPAFAIDSHHVITHWNKACEHVLGVQASQMVGTRNQWKPFYLYERPVLADLIVAGSLENVVGVYYHDDDKFRSSVVIPGAVEAERFFPHLGDSGRWLYFSAAPLRAPSGEIVGAIEVLQDISAQKTAELDLRRMHQELEMLVVKRTHELAATNAKMEEDILRRTAAEAELVRRNSELTELNRKLSMTQEQLMQSEKLASIGQLAAGVAHEINNPIGYIFSNFSTLETYVGSLLRMLGAYEAQELDRGSESAARELAAVRDEVEIDFLKEDIPALMSESREGITRVRKIVQDLKDFSRADTALEWQWANLHQGIDSTLNIVNNEIKYKADVVKNYGVLPDVECLPSQINQVVMNLVVNAAHAIDGARGTITITTRIVDTGADVEIEIADNGSGITPENLSRIFDPFFTTKPVGQGTGLGLSLAYGIMQKHHGSINVRSELGAGTTFTLRFPIRHDAGGDAGQGTSGNP</sequence>
<dbReference type="InterPro" id="IPR036097">
    <property type="entry name" value="HisK_dim/P_sf"/>
</dbReference>
<dbReference type="CDD" id="cd00082">
    <property type="entry name" value="HisKA"/>
    <property type="match status" value="1"/>
</dbReference>
<feature type="domain" description="Histidine kinase" evidence="5">
    <location>
        <begin position="229"/>
        <end position="476"/>
    </location>
</feature>